<dbReference type="GO" id="GO:0098793">
    <property type="term" value="C:presynapse"/>
    <property type="evidence" value="ECO:0007669"/>
    <property type="project" value="GOC"/>
</dbReference>
<dbReference type="Proteomes" id="UP000008549">
    <property type="component" value="Unassembled WGS sequence"/>
</dbReference>
<name>A8XI54_CAEBR</name>
<dbReference type="STRING" id="6238.A8XI54"/>
<evidence type="ECO:0000256" key="1">
    <source>
        <dbReference type="ARBA" id="ARBA00009884"/>
    </source>
</evidence>
<comment type="similarity">
    <text evidence="1">Belongs to the STXBP/unc-18/SEC1 family.</text>
</comment>
<dbReference type="GO" id="GO:0019905">
    <property type="term" value="F:syntaxin binding"/>
    <property type="evidence" value="ECO:0000318"/>
    <property type="project" value="GO_Central"/>
</dbReference>
<evidence type="ECO:0000313" key="3">
    <source>
        <dbReference type="Proteomes" id="UP000008549"/>
    </source>
</evidence>
<reference evidence="2 3" key="1">
    <citation type="journal article" date="2003" name="PLoS Biol.">
        <title>The genome sequence of Caenorhabditis briggsae: a platform for comparative genomics.</title>
        <authorList>
            <person name="Stein L.D."/>
            <person name="Bao Z."/>
            <person name="Blasiar D."/>
            <person name="Blumenthal T."/>
            <person name="Brent M.R."/>
            <person name="Chen N."/>
            <person name="Chinwalla A."/>
            <person name="Clarke L."/>
            <person name="Clee C."/>
            <person name="Coghlan A."/>
            <person name="Coulson A."/>
            <person name="D'Eustachio P."/>
            <person name="Fitch D.H."/>
            <person name="Fulton L.A."/>
            <person name="Fulton R.E."/>
            <person name="Griffiths-Jones S."/>
            <person name="Harris T.W."/>
            <person name="Hillier L.W."/>
            <person name="Kamath R."/>
            <person name="Kuwabara P.E."/>
            <person name="Mardis E.R."/>
            <person name="Marra M.A."/>
            <person name="Miner T.L."/>
            <person name="Minx P."/>
            <person name="Mullikin J.C."/>
            <person name="Plumb R.W."/>
            <person name="Rogers J."/>
            <person name="Schein J.E."/>
            <person name="Sohrmann M."/>
            <person name="Spieth J."/>
            <person name="Stajich J.E."/>
            <person name="Wei C."/>
            <person name="Willey D."/>
            <person name="Wilson R.K."/>
            <person name="Durbin R."/>
            <person name="Waterston R.H."/>
        </authorList>
    </citation>
    <scope>NUCLEOTIDE SEQUENCE [LARGE SCALE GENOMIC DNA]</scope>
    <source>
        <strain evidence="2 3">AF16</strain>
    </source>
</reference>
<gene>
    <name evidence="2 4" type="ORF">CBG13544</name>
    <name evidence="2" type="ORF">CBG_13544</name>
</gene>
<reference evidence="2 3" key="2">
    <citation type="journal article" date="2011" name="PLoS Genet.">
        <title>Caenorhabditis briggsae recombinant inbred line genotypes reveal inter-strain incompatibility and the evolution of recombination.</title>
        <authorList>
            <person name="Ross J.A."/>
            <person name="Koboldt D.C."/>
            <person name="Staisch J.E."/>
            <person name="Chamberlin H.M."/>
            <person name="Gupta B.P."/>
            <person name="Miller R.D."/>
            <person name="Baird S.E."/>
            <person name="Haag E.S."/>
        </authorList>
    </citation>
    <scope>NUCLEOTIDE SEQUENCE [LARGE SCALE GENOMIC DNA]</scope>
    <source>
        <strain evidence="2 3">AF16</strain>
    </source>
</reference>
<dbReference type="OMA" id="DMAVEHT"/>
<dbReference type="GeneID" id="8576999"/>
<dbReference type="CTD" id="8576999"/>
<dbReference type="PANTHER" id="PTHR11679">
    <property type="entry name" value="VESICLE PROTEIN SORTING-ASSOCIATED"/>
    <property type="match status" value="1"/>
</dbReference>
<dbReference type="InterPro" id="IPR001619">
    <property type="entry name" value="Sec1-like"/>
</dbReference>
<sequence>MLYAAVKQHFLDNVFMKHHHDPQLGTKKHSVLVLDKSGMDVVNSCFKIGDVASSGILLVEDLAKRREPMASVDAIYVVAPVAQSIESIIRDFPRAVRPEAQQYRSANIYFLEPCNDELFRKIADSPLAKHIKTIVEINVNFLPIESQVFTVSKQCNGDMMKIADGIASLCATLCLKPTLRFHSDFAQSAEICYRIDQKLKEMGSDKPVSTDAELVVMDRSIDLVTPLLHELTLQAMAADLTDYSEGIYRYRGDNREEKILPLDETDDLWEELRHQHLADILKRVHSLTKDLKQIHAATSSGTSAKEVKSAIHQLPAFLKKKARVEAYLNLAEECRGQYFNCLEKIILLEQDMAVEHTPEGAKISDSQAVNRLSTFIMQPTLTTDIRLRLILIFMLTIGKDKDEQFFNRLLHHTDIPEEEFQVVKKMLNWRDKAKASAFQRRRPPPEDERFPTSRWDPKIRNIIQEIHAKRLDEREFKLVGQKSGAPELRSAMSARYGGGLTGRPREKRKIILFVVGKVFKVCVPSKLSFPGGVTYSEMRTVYEMSKVSNTTILLGSDSILTPSNFIESLRGPKEQ</sequence>
<dbReference type="AlphaFoldDB" id="A8XI54"/>
<dbReference type="FunCoup" id="A8XI54">
    <property type="interactions" value="341"/>
</dbReference>
<dbReference type="InParanoid" id="A8XI54"/>
<dbReference type="GO" id="GO:0006886">
    <property type="term" value="P:intracellular protein transport"/>
    <property type="evidence" value="ECO:0000318"/>
    <property type="project" value="GO_Central"/>
</dbReference>
<protein>
    <submittedName>
        <fullName evidence="2">Protein CBG13544</fullName>
    </submittedName>
</protein>
<dbReference type="InterPro" id="IPR043127">
    <property type="entry name" value="Sec-1-like_dom3a"/>
</dbReference>
<dbReference type="InterPro" id="IPR027482">
    <property type="entry name" value="Sec1-like_dom2"/>
</dbReference>
<organism evidence="2 3">
    <name type="scientific">Caenorhabditis briggsae</name>
    <dbReference type="NCBI Taxonomy" id="6238"/>
    <lineage>
        <taxon>Eukaryota</taxon>
        <taxon>Metazoa</taxon>
        <taxon>Ecdysozoa</taxon>
        <taxon>Nematoda</taxon>
        <taxon>Chromadorea</taxon>
        <taxon>Rhabditida</taxon>
        <taxon>Rhabditina</taxon>
        <taxon>Rhabditomorpha</taxon>
        <taxon>Rhabditoidea</taxon>
        <taxon>Rhabditidae</taxon>
        <taxon>Peloderinae</taxon>
        <taxon>Caenorhabditis</taxon>
    </lineage>
</organism>
<dbReference type="Gene3D" id="3.40.50.1910">
    <property type="match status" value="1"/>
</dbReference>
<dbReference type="Gene3D" id="3.40.50.2060">
    <property type="match status" value="1"/>
</dbReference>
<dbReference type="EMBL" id="HE600980">
    <property type="protein sequence ID" value="CAP32328.2"/>
    <property type="molecule type" value="Genomic_DNA"/>
</dbReference>
<dbReference type="InterPro" id="IPR036045">
    <property type="entry name" value="Sec1-like_sf"/>
</dbReference>
<dbReference type="Pfam" id="PF00995">
    <property type="entry name" value="Sec1"/>
    <property type="match status" value="1"/>
</dbReference>
<dbReference type="eggNOG" id="KOG1300">
    <property type="taxonomic scope" value="Eukaryota"/>
</dbReference>
<dbReference type="WormBase" id="CBG13544">
    <property type="protein sequence ID" value="CBP17824"/>
    <property type="gene ID" value="WBGene00034298"/>
</dbReference>
<dbReference type="SUPFAM" id="SSF56815">
    <property type="entry name" value="Sec1/munc18-like (SM) proteins"/>
    <property type="match status" value="1"/>
</dbReference>
<dbReference type="RefSeq" id="XP_045095192.1">
    <property type="nucleotide sequence ID" value="XM_045236409.1"/>
</dbReference>
<dbReference type="InterPro" id="IPR043154">
    <property type="entry name" value="Sec-1-like_dom1"/>
</dbReference>
<evidence type="ECO:0000313" key="4">
    <source>
        <dbReference type="WormBase" id="CBG13544"/>
    </source>
</evidence>
<keyword evidence="3" id="KW-1185">Reference proteome</keyword>
<dbReference type="PIRSF" id="PIRSF005715">
    <property type="entry name" value="VPS45_Sec1"/>
    <property type="match status" value="1"/>
</dbReference>
<dbReference type="Gene3D" id="3.90.830.10">
    <property type="entry name" value="Syntaxin Binding Protein 1, Chain A, domain 2"/>
    <property type="match status" value="1"/>
</dbReference>
<dbReference type="GO" id="GO:0099525">
    <property type="term" value="P:presynaptic dense core vesicle exocytosis"/>
    <property type="evidence" value="ECO:0000318"/>
    <property type="project" value="GO_Central"/>
</dbReference>
<evidence type="ECO:0000313" key="2">
    <source>
        <dbReference type="EMBL" id="CAP32328.2"/>
    </source>
</evidence>
<accession>A8XI54</accession>
<dbReference type="HOGENOM" id="CLU_009210_2_0_1"/>
<dbReference type="Gene3D" id="1.25.40.60">
    <property type="match status" value="1"/>
</dbReference>
<dbReference type="GO" id="GO:0005886">
    <property type="term" value="C:plasma membrane"/>
    <property type="evidence" value="ECO:0000318"/>
    <property type="project" value="GO_Central"/>
</dbReference>
<dbReference type="GO" id="GO:0006904">
    <property type="term" value="P:vesicle docking involved in exocytosis"/>
    <property type="evidence" value="ECO:0000318"/>
    <property type="project" value="GO_Central"/>
</dbReference>
<proteinExistence type="inferred from homology"/>
<dbReference type="GO" id="GO:0030141">
    <property type="term" value="C:secretory granule"/>
    <property type="evidence" value="ECO:0000318"/>
    <property type="project" value="GO_Central"/>
</dbReference>
<dbReference type="KEGG" id="cbr:CBG_13544"/>